<organism evidence="2 3">
    <name type="scientific">Clostridium weizhouense</name>
    <dbReference type="NCBI Taxonomy" id="2859781"/>
    <lineage>
        <taxon>Bacteria</taxon>
        <taxon>Bacillati</taxon>
        <taxon>Bacillota</taxon>
        <taxon>Clostridia</taxon>
        <taxon>Eubacteriales</taxon>
        <taxon>Clostridiaceae</taxon>
        <taxon>Clostridium</taxon>
    </lineage>
</organism>
<dbReference type="RefSeq" id="WP_219777560.1">
    <property type="nucleotide sequence ID" value="NZ_JAHXPT010000001.1"/>
</dbReference>
<dbReference type="GO" id="GO:0008168">
    <property type="term" value="F:methyltransferase activity"/>
    <property type="evidence" value="ECO:0007669"/>
    <property type="project" value="UniProtKB-KW"/>
</dbReference>
<feature type="coiled-coil region" evidence="1">
    <location>
        <begin position="192"/>
        <end position="219"/>
    </location>
</feature>
<sequence>MELSKRLNWIIKYADKCKVIMDVGTDHGYIPIYLVKNKISEKAIASDINKDPLQKAKINASLDGVLSNVDLRLGGGLKPLRNNEAQGVIIAGMGGNLIRDILENDLEKVKNLDYIVLQPAQNPEILREYLYNNNYKILNEDLCFDEGQYYELFKVKYKSGERTTLDSIFYEISPIMLKENNVLIKEYIKFKIEKYNKILNFIKENTEAAERRKTEIKNKIKVLEGFIS</sequence>
<dbReference type="Gene3D" id="3.40.50.150">
    <property type="entry name" value="Vaccinia Virus protein VP39"/>
    <property type="match status" value="1"/>
</dbReference>
<dbReference type="GO" id="GO:0032259">
    <property type="term" value="P:methylation"/>
    <property type="evidence" value="ECO:0007669"/>
    <property type="project" value="UniProtKB-KW"/>
</dbReference>
<name>A0ABS7AIK7_9CLOT</name>
<evidence type="ECO:0000256" key="1">
    <source>
        <dbReference type="SAM" id="Coils"/>
    </source>
</evidence>
<protein>
    <submittedName>
        <fullName evidence="2">Class I SAM-dependent methyltransferase</fullName>
    </submittedName>
</protein>
<keyword evidence="1" id="KW-0175">Coiled coil</keyword>
<dbReference type="PANTHER" id="PTHR38451:SF1">
    <property type="entry name" value="TRNA (ADENINE(22)-N(1))-METHYLTRANSFERASE"/>
    <property type="match status" value="1"/>
</dbReference>
<keyword evidence="2" id="KW-0489">Methyltransferase</keyword>
<comment type="caution">
    <text evidence="2">The sequence shown here is derived from an EMBL/GenBank/DDBJ whole genome shotgun (WGS) entry which is preliminary data.</text>
</comment>
<proteinExistence type="predicted"/>
<accession>A0ABS7AIK7</accession>
<keyword evidence="2" id="KW-0808">Transferase</keyword>
<reference evidence="2 3" key="1">
    <citation type="submission" date="2021-07" db="EMBL/GenBank/DDBJ databases">
        <title>Clostridium weizhouense sp. nov., an anaerobic bacterium isolated from activated sludge of Petroleum wastewater.</title>
        <authorList>
            <person name="Li Q."/>
        </authorList>
    </citation>
    <scope>NUCLEOTIDE SEQUENCE [LARGE SCALE GENOMIC DNA]</scope>
    <source>
        <strain evidence="2 3">YB-6</strain>
    </source>
</reference>
<evidence type="ECO:0000313" key="2">
    <source>
        <dbReference type="EMBL" id="MBW6408492.1"/>
    </source>
</evidence>
<dbReference type="EMBL" id="JAHXPT010000001">
    <property type="protein sequence ID" value="MBW6408492.1"/>
    <property type="molecule type" value="Genomic_DNA"/>
</dbReference>
<evidence type="ECO:0000313" key="3">
    <source>
        <dbReference type="Proteomes" id="UP001519921"/>
    </source>
</evidence>
<dbReference type="PIRSF" id="PIRSF018637">
    <property type="entry name" value="TrmK"/>
    <property type="match status" value="1"/>
</dbReference>
<keyword evidence="3" id="KW-1185">Reference proteome</keyword>
<gene>
    <name evidence="2" type="ORF">KYD98_00135</name>
</gene>
<dbReference type="Proteomes" id="UP001519921">
    <property type="component" value="Unassembled WGS sequence"/>
</dbReference>
<dbReference type="InterPro" id="IPR029063">
    <property type="entry name" value="SAM-dependent_MTases_sf"/>
</dbReference>
<dbReference type="PANTHER" id="PTHR38451">
    <property type="entry name" value="TRNA (ADENINE(22)-N(1))-METHYLTRANSFERASE"/>
    <property type="match status" value="1"/>
</dbReference>
<dbReference type="InterPro" id="IPR006901">
    <property type="entry name" value="TrmK"/>
</dbReference>
<dbReference type="Pfam" id="PF04816">
    <property type="entry name" value="TrmK"/>
    <property type="match status" value="1"/>
</dbReference>
<dbReference type="SUPFAM" id="SSF53335">
    <property type="entry name" value="S-adenosyl-L-methionine-dependent methyltransferases"/>
    <property type="match status" value="1"/>
</dbReference>